<evidence type="ECO:0000313" key="9">
    <source>
        <dbReference type="Proteomes" id="UP000031036"/>
    </source>
</evidence>
<dbReference type="GO" id="GO:0015020">
    <property type="term" value="F:glucuronosyltransferase activity"/>
    <property type="evidence" value="ECO:0007669"/>
    <property type="project" value="UniProtKB-EC"/>
</dbReference>
<sequence length="612" mass="70197">MNAEFLLFVLIAIHSSNICAKQMKFLFYSPSLGHSHLQFVGTLADFIVDAGHIAHVLIPDLGPHLKENGTAKAQRVIRITPSRPSPYTQFDLVKNAFMANVTSFDSKSFQMLTNMSLMLCEDILNDDRLIDELRAERYDLGFTELYDYCPLGILHHVGVKSIALLSAVSISDLLADSFGLPSPSSYVISWYKPFISAPELSFLERLENFVSVTAMRIIHLPQMLMTENMMFRRLLGPNFPDLRLLARNASAAFINTLHIFDLPRPISSKVIFIGGISVKKPSTLSKQFSDILDRPNSRVVLFSLGSITRTKAISFELKLAFLEAFAHFPEYDFIMKLDVDPESAKLIAKYRNVHYFKWIDQVNILKHPSTKAFITHAGANSMIEAMFSAVPLVCIPLFGDQYYNAVVATRKNVAVFVDKTTITSDKLIDALDKVLNDSRYAENSRILREKLEKYPLNSKELFIKWSEYLAEFGDFTDLNLYAENSRILREKLEKYPLNSKELFIKWSEYLAEFGDFTDLNLYAENSRILREKLEKYPLNSKELFIKWSEYLAEFGDFTDLNLYGTEMGFFTYYLLDIFFVLFTVIVCLLFIVIKIIAMITEKIRMMSKKKTE</sequence>
<dbReference type="PANTHER" id="PTHR48043:SF145">
    <property type="entry name" value="FI06409P-RELATED"/>
    <property type="match status" value="1"/>
</dbReference>
<gene>
    <name evidence="8" type="primary">ugt-50</name>
    <name evidence="8" type="ORF">Tcan_05130</name>
</gene>
<evidence type="ECO:0000256" key="5">
    <source>
        <dbReference type="ARBA" id="ARBA00047475"/>
    </source>
</evidence>
<proteinExistence type="inferred from homology"/>
<dbReference type="InterPro" id="IPR035595">
    <property type="entry name" value="UDP_glycos_trans_CS"/>
</dbReference>
<dbReference type="OMA" id="MITEKIR"/>
<comment type="caution">
    <text evidence="8">The sequence shown here is derived from an EMBL/GenBank/DDBJ whole genome shotgun (WGS) entry which is preliminary data.</text>
</comment>
<name>A0A0B2VAY0_TOXCA</name>
<comment type="similarity">
    <text evidence="1">Belongs to the UDP-glycosyltransferase family.</text>
</comment>
<feature type="chain" id="PRO_5002077060" description="glucuronosyltransferase" evidence="7">
    <location>
        <begin position="21"/>
        <end position="612"/>
    </location>
</feature>
<dbReference type="EC" id="2.4.1.17" evidence="2"/>
<evidence type="ECO:0000256" key="1">
    <source>
        <dbReference type="ARBA" id="ARBA00009995"/>
    </source>
</evidence>
<keyword evidence="6" id="KW-0472">Membrane</keyword>
<keyword evidence="3" id="KW-0328">Glycosyltransferase</keyword>
<keyword evidence="6" id="KW-0812">Transmembrane</keyword>
<protein>
    <recommendedName>
        <fullName evidence="2">glucuronosyltransferase</fullName>
        <ecNumber evidence="2">2.4.1.17</ecNumber>
    </recommendedName>
</protein>
<evidence type="ECO:0000256" key="6">
    <source>
        <dbReference type="SAM" id="Phobius"/>
    </source>
</evidence>
<dbReference type="PANTHER" id="PTHR48043">
    <property type="entry name" value="EG:EG0003.4 PROTEIN-RELATED"/>
    <property type="match status" value="1"/>
</dbReference>
<dbReference type="Pfam" id="PF00201">
    <property type="entry name" value="UDPGT"/>
    <property type="match status" value="1"/>
</dbReference>
<dbReference type="FunFam" id="3.40.50.2000:FF:000021">
    <property type="entry name" value="UDP-glucuronosyltransferase"/>
    <property type="match status" value="1"/>
</dbReference>
<dbReference type="InterPro" id="IPR002213">
    <property type="entry name" value="UDP_glucos_trans"/>
</dbReference>
<comment type="catalytic activity">
    <reaction evidence="5">
        <text>glucuronate acceptor + UDP-alpha-D-glucuronate = acceptor beta-D-glucuronoside + UDP + H(+)</text>
        <dbReference type="Rhea" id="RHEA:21032"/>
        <dbReference type="ChEBI" id="CHEBI:15378"/>
        <dbReference type="ChEBI" id="CHEBI:58052"/>
        <dbReference type="ChEBI" id="CHEBI:58223"/>
        <dbReference type="ChEBI" id="CHEBI:132367"/>
        <dbReference type="ChEBI" id="CHEBI:132368"/>
        <dbReference type="EC" id="2.4.1.17"/>
    </reaction>
</comment>
<evidence type="ECO:0000256" key="4">
    <source>
        <dbReference type="ARBA" id="ARBA00022679"/>
    </source>
</evidence>
<dbReference type="Gene3D" id="3.40.50.2000">
    <property type="entry name" value="Glycogen Phosphorylase B"/>
    <property type="match status" value="1"/>
</dbReference>
<feature type="signal peptide" evidence="7">
    <location>
        <begin position="1"/>
        <end position="20"/>
    </location>
</feature>
<dbReference type="EMBL" id="JPKZ01002156">
    <property type="protein sequence ID" value="KHN78140.1"/>
    <property type="molecule type" value="Genomic_DNA"/>
</dbReference>
<organism evidence="8 9">
    <name type="scientific">Toxocara canis</name>
    <name type="common">Canine roundworm</name>
    <dbReference type="NCBI Taxonomy" id="6265"/>
    <lineage>
        <taxon>Eukaryota</taxon>
        <taxon>Metazoa</taxon>
        <taxon>Ecdysozoa</taxon>
        <taxon>Nematoda</taxon>
        <taxon>Chromadorea</taxon>
        <taxon>Rhabditida</taxon>
        <taxon>Spirurina</taxon>
        <taxon>Ascaridomorpha</taxon>
        <taxon>Ascaridoidea</taxon>
        <taxon>Toxocaridae</taxon>
        <taxon>Toxocara</taxon>
    </lineage>
</organism>
<dbReference type="STRING" id="6265.A0A0B2VAY0"/>
<dbReference type="Proteomes" id="UP000031036">
    <property type="component" value="Unassembled WGS sequence"/>
</dbReference>
<evidence type="ECO:0000256" key="7">
    <source>
        <dbReference type="SAM" id="SignalP"/>
    </source>
</evidence>
<evidence type="ECO:0000256" key="3">
    <source>
        <dbReference type="ARBA" id="ARBA00022676"/>
    </source>
</evidence>
<keyword evidence="6" id="KW-1133">Transmembrane helix</keyword>
<keyword evidence="9" id="KW-1185">Reference proteome</keyword>
<dbReference type="SUPFAM" id="SSF53756">
    <property type="entry name" value="UDP-Glycosyltransferase/glycogen phosphorylase"/>
    <property type="match status" value="1"/>
</dbReference>
<evidence type="ECO:0000313" key="8">
    <source>
        <dbReference type="EMBL" id="KHN78140.1"/>
    </source>
</evidence>
<dbReference type="AlphaFoldDB" id="A0A0B2VAY0"/>
<dbReference type="CDD" id="cd03784">
    <property type="entry name" value="GT1_Gtf-like"/>
    <property type="match status" value="1"/>
</dbReference>
<evidence type="ECO:0000256" key="2">
    <source>
        <dbReference type="ARBA" id="ARBA00012544"/>
    </source>
</evidence>
<dbReference type="PROSITE" id="PS00375">
    <property type="entry name" value="UDPGT"/>
    <property type="match status" value="1"/>
</dbReference>
<feature type="transmembrane region" description="Helical" evidence="6">
    <location>
        <begin position="572"/>
        <end position="600"/>
    </location>
</feature>
<dbReference type="InterPro" id="IPR050271">
    <property type="entry name" value="UDP-glycosyltransferase"/>
</dbReference>
<keyword evidence="7" id="KW-0732">Signal</keyword>
<accession>A0A0B2VAY0</accession>
<dbReference type="OrthoDB" id="5835829at2759"/>
<reference evidence="8 9" key="1">
    <citation type="submission" date="2014-11" db="EMBL/GenBank/DDBJ databases">
        <title>Genetic blueprint of the zoonotic pathogen Toxocara canis.</title>
        <authorList>
            <person name="Zhu X.-Q."/>
            <person name="Korhonen P.K."/>
            <person name="Cai H."/>
            <person name="Young N.D."/>
            <person name="Nejsum P."/>
            <person name="von Samson-Himmelstjerna G."/>
            <person name="Boag P.R."/>
            <person name="Tan P."/>
            <person name="Li Q."/>
            <person name="Min J."/>
            <person name="Yang Y."/>
            <person name="Wang X."/>
            <person name="Fang X."/>
            <person name="Hall R.S."/>
            <person name="Hofmann A."/>
            <person name="Sternberg P.W."/>
            <person name="Jex A.R."/>
            <person name="Gasser R.B."/>
        </authorList>
    </citation>
    <scope>NUCLEOTIDE SEQUENCE [LARGE SCALE GENOMIC DNA]</scope>
    <source>
        <strain evidence="8">PN_DK_2014</strain>
    </source>
</reference>
<keyword evidence="4 8" id="KW-0808">Transferase</keyword>